<feature type="transmembrane region" description="Helical" evidence="6">
    <location>
        <begin position="162"/>
        <end position="179"/>
    </location>
</feature>
<evidence type="ECO:0000256" key="6">
    <source>
        <dbReference type="SAM" id="Phobius"/>
    </source>
</evidence>
<sequence length="294" mass="32015">MNSRIKGFLQLCRPANLPTAAADILAGLTLAGFFVNDQFLTLNKSWLLILSSILLYAGGVVFNDVFDFELDKIERAERPLPSGLVKYKEAVCFGLILIIIGISTSFLVGVICGYIALVLTLLILVYDSYSKKFSFLGPLNMGLCRGCNLLLGISIFGEFNNIEYVIIPIIYIAAITMVSQGEVHGKNKRNILLAGGLYSTVILLLVYFNTTKAIMTLTSYLFLVIFVLAIGIPLLRAYRHNIPVNIMKAVKAGVISIILLDAVIAVTFSNVIIGLLVLLLLPISMGLSKAFAVT</sequence>
<feature type="transmembrane region" description="Helical" evidence="6">
    <location>
        <begin position="15"/>
        <end position="35"/>
    </location>
</feature>
<dbReference type="InterPro" id="IPR000537">
    <property type="entry name" value="UbiA_prenyltransferase"/>
</dbReference>
<organism evidence="7 8">
    <name type="scientific">Croceitalea vernalis</name>
    <dbReference type="NCBI Taxonomy" id="3075599"/>
    <lineage>
        <taxon>Bacteria</taxon>
        <taxon>Pseudomonadati</taxon>
        <taxon>Bacteroidota</taxon>
        <taxon>Flavobacteriia</taxon>
        <taxon>Flavobacteriales</taxon>
        <taxon>Flavobacteriaceae</taxon>
        <taxon>Croceitalea</taxon>
    </lineage>
</organism>
<feature type="transmembrane region" description="Helical" evidence="6">
    <location>
        <begin position="191"/>
        <end position="208"/>
    </location>
</feature>
<evidence type="ECO:0000256" key="1">
    <source>
        <dbReference type="ARBA" id="ARBA00004141"/>
    </source>
</evidence>
<dbReference type="PANTHER" id="PTHR42723:SF1">
    <property type="entry name" value="CHLOROPHYLL SYNTHASE, CHLOROPLASTIC"/>
    <property type="match status" value="1"/>
</dbReference>
<keyword evidence="2" id="KW-1003">Cell membrane</keyword>
<dbReference type="InterPro" id="IPR050475">
    <property type="entry name" value="Prenyltransferase_related"/>
</dbReference>
<keyword evidence="3 6" id="KW-0812">Transmembrane</keyword>
<dbReference type="PANTHER" id="PTHR42723">
    <property type="entry name" value="CHLOROPHYLL SYNTHASE"/>
    <property type="match status" value="1"/>
</dbReference>
<name>A0ABU3BKA2_9FLAO</name>
<dbReference type="CDD" id="cd13964">
    <property type="entry name" value="PT_UbiA_1"/>
    <property type="match status" value="1"/>
</dbReference>
<dbReference type="RefSeq" id="WP_311386326.1">
    <property type="nucleotide sequence ID" value="NZ_JAVRHU010000004.1"/>
</dbReference>
<comment type="caution">
    <text evidence="7">The sequence shown here is derived from an EMBL/GenBank/DDBJ whole genome shotgun (WGS) entry which is preliminary data.</text>
</comment>
<keyword evidence="5 6" id="KW-0472">Membrane</keyword>
<keyword evidence="4 6" id="KW-1133">Transmembrane helix</keyword>
<gene>
    <name evidence="7" type="primary">eboC</name>
    <name evidence="7" type="ORF">RM520_13240</name>
</gene>
<dbReference type="NCBIfam" id="NF035940">
    <property type="entry name" value="prenyl_rel_EboC"/>
    <property type="match status" value="1"/>
</dbReference>
<feature type="transmembrane region" description="Helical" evidence="6">
    <location>
        <begin position="47"/>
        <end position="66"/>
    </location>
</feature>
<dbReference type="InterPro" id="IPR044878">
    <property type="entry name" value="UbiA_sf"/>
</dbReference>
<proteinExistence type="predicted"/>
<evidence type="ECO:0000313" key="7">
    <source>
        <dbReference type="EMBL" id="MDT0622591.1"/>
    </source>
</evidence>
<evidence type="ECO:0000256" key="2">
    <source>
        <dbReference type="ARBA" id="ARBA00022475"/>
    </source>
</evidence>
<dbReference type="EMBL" id="JAVRHU010000004">
    <property type="protein sequence ID" value="MDT0622591.1"/>
    <property type="molecule type" value="Genomic_DNA"/>
</dbReference>
<evidence type="ECO:0000256" key="4">
    <source>
        <dbReference type="ARBA" id="ARBA00022989"/>
    </source>
</evidence>
<feature type="transmembrane region" description="Helical" evidence="6">
    <location>
        <begin position="93"/>
        <end position="126"/>
    </location>
</feature>
<comment type="subcellular location">
    <subcellularLocation>
        <location evidence="1">Membrane</location>
        <topology evidence="1">Multi-pass membrane protein</topology>
    </subcellularLocation>
</comment>
<dbReference type="Proteomes" id="UP001250662">
    <property type="component" value="Unassembled WGS sequence"/>
</dbReference>
<protein>
    <submittedName>
        <fullName evidence="7">UbiA-like protein EboC</fullName>
    </submittedName>
</protein>
<evidence type="ECO:0000313" key="8">
    <source>
        <dbReference type="Proteomes" id="UP001250662"/>
    </source>
</evidence>
<dbReference type="Pfam" id="PF01040">
    <property type="entry name" value="UbiA"/>
    <property type="match status" value="1"/>
</dbReference>
<evidence type="ECO:0000256" key="5">
    <source>
        <dbReference type="ARBA" id="ARBA00023136"/>
    </source>
</evidence>
<feature type="transmembrane region" description="Helical" evidence="6">
    <location>
        <begin position="256"/>
        <end position="281"/>
    </location>
</feature>
<feature type="transmembrane region" description="Helical" evidence="6">
    <location>
        <begin position="214"/>
        <end position="235"/>
    </location>
</feature>
<dbReference type="Gene3D" id="1.10.357.140">
    <property type="entry name" value="UbiA prenyltransferase"/>
    <property type="match status" value="1"/>
</dbReference>
<evidence type="ECO:0000256" key="3">
    <source>
        <dbReference type="ARBA" id="ARBA00022692"/>
    </source>
</evidence>
<accession>A0ABU3BKA2</accession>
<keyword evidence="8" id="KW-1185">Reference proteome</keyword>
<reference evidence="7 8" key="1">
    <citation type="submission" date="2023-09" db="EMBL/GenBank/DDBJ databases">
        <authorList>
            <person name="Rey-Velasco X."/>
        </authorList>
    </citation>
    <scope>NUCLEOTIDE SEQUENCE [LARGE SCALE GENOMIC DNA]</scope>
    <source>
        <strain evidence="7 8">P007</strain>
    </source>
</reference>